<accession>A0A9N8PPG3</accession>
<reference evidence="2" key="1">
    <citation type="submission" date="2020-06" db="EMBL/GenBank/DDBJ databases">
        <authorList>
            <person name="Onetto C."/>
        </authorList>
    </citation>
    <scope>NUCLEOTIDE SEQUENCE</scope>
</reference>
<proteinExistence type="predicted"/>
<evidence type="ECO:0000313" key="3">
    <source>
        <dbReference type="Proteomes" id="UP000745764"/>
    </source>
</evidence>
<gene>
    <name evidence="2" type="ORF">AWRI4620_LOCUS16</name>
</gene>
<protein>
    <submittedName>
        <fullName evidence="2">Uncharacterized protein</fullName>
    </submittedName>
</protein>
<sequence length="237" mass="26235">MSTDDRSNIISSPTALAELATRIASRLAQTPISTIELQLLAPLSTESMLSRCLNDEESVRSHSYGPTTVKKDAIQVLSLRPLFVAWRKAWVTFPSDAAQHFVFRIELPTSIVQDACTDSRIYWRNNVPESGGLVVFGDTLGQFVVVLASLMRRKSKRLPRFSLIWADENVALRPQDIPKYKAASEGLNDVLKRLSASSDSDETPDISGRGAQDAPGVTNEVERAVWRLDINTTTSLF</sequence>
<keyword evidence="3" id="KW-1185">Reference proteome</keyword>
<dbReference type="EMBL" id="CAINUL010000001">
    <property type="protein sequence ID" value="CAD0105761.1"/>
    <property type="molecule type" value="Genomic_DNA"/>
</dbReference>
<organism evidence="2 3">
    <name type="scientific">Aureobasidium uvarum</name>
    <dbReference type="NCBI Taxonomy" id="2773716"/>
    <lineage>
        <taxon>Eukaryota</taxon>
        <taxon>Fungi</taxon>
        <taxon>Dikarya</taxon>
        <taxon>Ascomycota</taxon>
        <taxon>Pezizomycotina</taxon>
        <taxon>Dothideomycetes</taxon>
        <taxon>Dothideomycetidae</taxon>
        <taxon>Dothideales</taxon>
        <taxon>Saccotheciaceae</taxon>
        <taxon>Aureobasidium</taxon>
    </lineage>
</organism>
<dbReference type="OrthoDB" id="10490786at2759"/>
<dbReference type="AlphaFoldDB" id="A0A9N8PPG3"/>
<evidence type="ECO:0000313" key="2">
    <source>
        <dbReference type="EMBL" id="CAD0105761.1"/>
    </source>
</evidence>
<evidence type="ECO:0000256" key="1">
    <source>
        <dbReference type="SAM" id="MobiDB-lite"/>
    </source>
</evidence>
<comment type="caution">
    <text evidence="2">The sequence shown here is derived from an EMBL/GenBank/DDBJ whole genome shotgun (WGS) entry which is preliminary data.</text>
</comment>
<dbReference type="Proteomes" id="UP000745764">
    <property type="component" value="Unassembled WGS sequence"/>
</dbReference>
<feature type="region of interest" description="Disordered" evidence="1">
    <location>
        <begin position="196"/>
        <end position="217"/>
    </location>
</feature>
<name>A0A9N8PPG3_9PEZI</name>